<name>A0A0G0PJQ1_9BACT</name>
<accession>A0A0G0PJQ1</accession>
<evidence type="ECO:0000313" key="2">
    <source>
        <dbReference type="Proteomes" id="UP000034893"/>
    </source>
</evidence>
<dbReference type="Proteomes" id="UP000034893">
    <property type="component" value="Unassembled WGS sequence"/>
</dbReference>
<reference evidence="1 2" key="1">
    <citation type="journal article" date="2015" name="Nature">
        <title>rRNA introns, odd ribosomes, and small enigmatic genomes across a large radiation of phyla.</title>
        <authorList>
            <person name="Brown C.T."/>
            <person name="Hug L.A."/>
            <person name="Thomas B.C."/>
            <person name="Sharon I."/>
            <person name="Castelle C.J."/>
            <person name="Singh A."/>
            <person name="Wilkins M.J."/>
            <person name="Williams K.H."/>
            <person name="Banfield J.F."/>
        </authorList>
    </citation>
    <scope>NUCLEOTIDE SEQUENCE [LARGE SCALE GENOMIC DNA]</scope>
</reference>
<dbReference type="AlphaFoldDB" id="A0A0G0PJQ1"/>
<evidence type="ECO:0000313" key="1">
    <source>
        <dbReference type="EMBL" id="KKQ89551.1"/>
    </source>
</evidence>
<comment type="caution">
    <text evidence="1">The sequence shown here is derived from an EMBL/GenBank/DDBJ whole genome shotgun (WGS) entry which is preliminary data.</text>
</comment>
<sequence>MSYETSINESIKIWAFFDPSTPLGVNIFPIAMNWRRRLIKFHKLIFTSSKKIGEVKILNLVCASETANFELEYNTQNQLWKLKRIMPQN</sequence>
<dbReference type="EMBL" id="LBVP01000011">
    <property type="protein sequence ID" value="KKQ89551.1"/>
    <property type="molecule type" value="Genomic_DNA"/>
</dbReference>
<proteinExistence type="predicted"/>
<gene>
    <name evidence="1" type="ORF">UT12_C0011G0007</name>
</gene>
<organism evidence="1 2">
    <name type="scientific">Candidatus Curtissbacteria bacterium GW2011_GWC2_38_9</name>
    <dbReference type="NCBI Taxonomy" id="1618414"/>
    <lineage>
        <taxon>Bacteria</taxon>
        <taxon>Candidatus Curtissiibacteriota</taxon>
    </lineage>
</organism>
<protein>
    <submittedName>
        <fullName evidence="1">Uncharacterized protein</fullName>
    </submittedName>
</protein>